<evidence type="ECO:0000256" key="9">
    <source>
        <dbReference type="PIRSR" id="PIRSR605093-1"/>
    </source>
</evidence>
<dbReference type="EC" id="2.7.7.48" evidence="1"/>
<gene>
    <name evidence="11" type="primary">SRR7976325_6_3</name>
</gene>
<evidence type="ECO:0000256" key="6">
    <source>
        <dbReference type="ARBA" id="ARBA00022953"/>
    </source>
</evidence>
<evidence type="ECO:0000256" key="5">
    <source>
        <dbReference type="ARBA" id="ARBA00022741"/>
    </source>
</evidence>
<feature type="domain" description="RdRp catalytic" evidence="10">
    <location>
        <begin position="251"/>
        <end position="384"/>
    </location>
</feature>
<keyword evidence="2 11" id="KW-0696">RNA-directed RNA polymerase</keyword>
<dbReference type="GO" id="GO:0039694">
    <property type="term" value="P:viral RNA genome replication"/>
    <property type="evidence" value="ECO:0007669"/>
    <property type="project" value="InterPro"/>
</dbReference>
<dbReference type="PROSITE" id="PS50522">
    <property type="entry name" value="RDRP_PHAGE"/>
    <property type="match status" value="1"/>
</dbReference>
<evidence type="ECO:0000256" key="1">
    <source>
        <dbReference type="ARBA" id="ARBA00012494"/>
    </source>
</evidence>
<evidence type="ECO:0000256" key="7">
    <source>
        <dbReference type="ARBA" id="ARBA00030248"/>
    </source>
</evidence>
<dbReference type="InterPro" id="IPR007096">
    <property type="entry name" value="RNA-dir_Rpol_cat_phage"/>
</dbReference>
<evidence type="ECO:0000256" key="3">
    <source>
        <dbReference type="ARBA" id="ARBA00022679"/>
    </source>
</evidence>
<protein>
    <recommendedName>
        <fullName evidence="1">RNA-directed RNA polymerase</fullName>
        <ecNumber evidence="1">2.7.7.48</ecNumber>
    </recommendedName>
    <alternativeName>
        <fullName evidence="7">RNA replicase beta chain</fullName>
    </alternativeName>
</protein>
<evidence type="ECO:0000256" key="8">
    <source>
        <dbReference type="ARBA" id="ARBA00048744"/>
    </source>
</evidence>
<proteinExistence type="predicted"/>
<dbReference type="EMBL" id="BK013754">
    <property type="protein sequence ID" value="DAD51211.1"/>
    <property type="molecule type" value="Genomic_RNA"/>
</dbReference>
<dbReference type="Proteomes" id="UP000681360">
    <property type="component" value="Segment"/>
</dbReference>
<feature type="binding site" evidence="9">
    <location>
        <position position="266"/>
    </location>
    <ligand>
        <name>Mg(2+)</name>
        <dbReference type="ChEBI" id="CHEBI:18420"/>
        <label>2</label>
    </ligand>
</feature>
<dbReference type="GeneID" id="80401025"/>
<keyword evidence="5" id="KW-0547">Nucleotide-binding</keyword>
<evidence type="ECO:0000256" key="4">
    <source>
        <dbReference type="ARBA" id="ARBA00022695"/>
    </source>
</evidence>
<dbReference type="GO" id="GO:0000166">
    <property type="term" value="F:nucleotide binding"/>
    <property type="evidence" value="ECO:0007669"/>
    <property type="project" value="UniProtKB-KW"/>
</dbReference>
<name>A0A8S5L156_9VIRU</name>
<evidence type="ECO:0000256" key="2">
    <source>
        <dbReference type="ARBA" id="ARBA00022484"/>
    </source>
</evidence>
<evidence type="ECO:0000313" key="11">
    <source>
        <dbReference type="EMBL" id="DAD51211.1"/>
    </source>
</evidence>
<reference evidence="11" key="1">
    <citation type="submission" date="2020-09" db="EMBL/GenBank/DDBJ databases">
        <title>Leviviricetes taxonomy.</title>
        <authorList>
            <person name="Stockdale S.R."/>
            <person name="Callanan J."/>
            <person name="Adriaenssens E.M."/>
            <person name="Kuhn J.H."/>
            <person name="Rumnieks J."/>
            <person name="Shkoporov A."/>
            <person name="Draper L.A."/>
            <person name="Ross P."/>
            <person name="Hill C."/>
        </authorList>
    </citation>
    <scope>NUCLEOTIDE SEQUENCE</scope>
</reference>
<dbReference type="InterPro" id="IPR005093">
    <property type="entry name" value="RNArep_beta"/>
</dbReference>
<comment type="catalytic activity">
    <reaction evidence="8">
        <text>RNA(n) + a ribonucleoside 5'-triphosphate = RNA(n+1) + diphosphate</text>
        <dbReference type="Rhea" id="RHEA:21248"/>
        <dbReference type="Rhea" id="RHEA-COMP:14527"/>
        <dbReference type="Rhea" id="RHEA-COMP:17342"/>
        <dbReference type="ChEBI" id="CHEBI:33019"/>
        <dbReference type="ChEBI" id="CHEBI:61557"/>
        <dbReference type="ChEBI" id="CHEBI:140395"/>
        <dbReference type="EC" id="2.7.7.48"/>
    </reaction>
</comment>
<comment type="cofactor">
    <cofactor evidence="9">
        <name>Mg(2+)</name>
        <dbReference type="ChEBI" id="CHEBI:18420"/>
    </cofactor>
    <text evidence="9">Binds 2 Mg(2+) per subunit.</text>
</comment>
<keyword evidence="9" id="KW-0479">Metal-binding</keyword>
<organism evidence="11 12">
    <name type="scientific">ssRNA phage SRR7976325_6</name>
    <dbReference type="NCBI Taxonomy" id="2786721"/>
    <lineage>
        <taxon>Viruses</taxon>
        <taxon>Riboviria</taxon>
        <taxon>Orthornavirae</taxon>
        <taxon>Lenarviricota</taxon>
        <taxon>Leviviricetes</taxon>
        <taxon>Meihzavirus</taxon>
        <taxon>Meihzavirus sp. 'luticola'</taxon>
    </lineage>
</organism>
<keyword evidence="9" id="KW-0460">Magnesium</keyword>
<dbReference type="RefSeq" id="YP_010771322.1">
    <property type="nucleotide sequence ID" value="NC_074554.1"/>
</dbReference>
<dbReference type="GO" id="GO:0046872">
    <property type="term" value="F:metal ion binding"/>
    <property type="evidence" value="ECO:0007669"/>
    <property type="project" value="UniProtKB-KW"/>
</dbReference>
<keyword evidence="3" id="KW-0808">Transferase</keyword>
<sequence length="529" mass="59578">MKSQQLAMALVLSVHLDAELALNLSLKREQEKLTRVCENMGLAKAIEWLELKLAWAINPKITSTCPEYSRLRELSFADSEDPGVQKLAVEAFAFARQIVSCLRKTRDIPCREQDVEGLVSWRKRNDSNVALSSEQLVLAEEIRRELNVLIPDDLKLADLLPEAGPGATSEKRSSCDRPFFFALDWASFPGAVLETPCGSRPVAVPKDWKKNRLIMAESSSLMLAQKSLQKWLMRQASSSPMGQYTDFLDQEFQRNKLRRPGMATIDLSDASDHVNRLLVWRVFRDRPVLRRCLFESRSQSTIFGDKILMYSTMGNATTFVVMTYLLAACCRVAESQALNRKVRVPSSSVFGDDIVCSDIIYGSVVWLLSALGFSVNLKKSYCVGDFRESCGLDLFKGQDVTPIKVKSLAAVTKADFPRLLAYANSLFLRGYWRAAFVVETLMCSKWRVSVGYIGCEDVLQSFSCPGLLNGVWHRAWQTFIPRIPKKKAPKRMTRDESCMLQYFLANGNRLSDEVGSTFAAEQDLYLALS</sequence>
<evidence type="ECO:0000313" key="12">
    <source>
        <dbReference type="Proteomes" id="UP000681360"/>
    </source>
</evidence>
<dbReference type="KEGG" id="vg:80401025"/>
<keyword evidence="6" id="KW-0693">Viral RNA replication</keyword>
<accession>A0A8S5L156</accession>
<feature type="binding site" evidence="9">
    <location>
        <position position="352"/>
    </location>
    <ligand>
        <name>Mg(2+)</name>
        <dbReference type="ChEBI" id="CHEBI:18420"/>
        <label>2</label>
    </ligand>
</feature>
<evidence type="ECO:0000259" key="10">
    <source>
        <dbReference type="PROSITE" id="PS50522"/>
    </source>
</evidence>
<keyword evidence="4" id="KW-0548">Nucleotidyltransferase</keyword>
<dbReference type="Pfam" id="PF03431">
    <property type="entry name" value="RNA_replicase_B"/>
    <property type="match status" value="1"/>
</dbReference>
<dbReference type="GO" id="GO:0003968">
    <property type="term" value="F:RNA-directed RNA polymerase activity"/>
    <property type="evidence" value="ECO:0007669"/>
    <property type="project" value="UniProtKB-KW"/>
</dbReference>
<feature type="binding site" evidence="9">
    <location>
        <position position="353"/>
    </location>
    <ligand>
        <name>Mg(2+)</name>
        <dbReference type="ChEBI" id="CHEBI:18420"/>
        <label>2</label>
    </ligand>
</feature>